<dbReference type="FunFam" id="3.40.50.720:FF:000026">
    <property type="entry name" value="Glyoxylate/hydroxypyruvate reductase B"/>
    <property type="match status" value="1"/>
</dbReference>
<accession>A0A9P0EXH2</accession>
<dbReference type="Pfam" id="PF02826">
    <property type="entry name" value="2-Hacid_dh_C"/>
    <property type="match status" value="1"/>
</dbReference>
<dbReference type="PROSITE" id="PS00065">
    <property type="entry name" value="D_2_HYDROXYACID_DH_1"/>
    <property type="match status" value="1"/>
</dbReference>
<evidence type="ECO:0000256" key="2">
    <source>
        <dbReference type="ARBA" id="ARBA00073306"/>
    </source>
</evidence>
<feature type="domain" description="D-isomer specific 2-hydroxyacid dehydrogenase NAD-binding" evidence="5">
    <location>
        <begin position="150"/>
        <end position="328"/>
    </location>
</feature>
<dbReference type="AlphaFoldDB" id="A0A9P0EXH2"/>
<dbReference type="PANTHER" id="PTHR10996">
    <property type="entry name" value="2-HYDROXYACID DEHYDROGENASE-RELATED"/>
    <property type="match status" value="1"/>
</dbReference>
<dbReference type="SUPFAM" id="SSF51735">
    <property type="entry name" value="NAD(P)-binding Rossmann-fold domains"/>
    <property type="match status" value="1"/>
</dbReference>
<evidence type="ECO:0000259" key="4">
    <source>
        <dbReference type="Pfam" id="PF00389"/>
    </source>
</evidence>
<organism evidence="6 7">
    <name type="scientific">Bemisia tabaci</name>
    <name type="common">Sweetpotato whitefly</name>
    <name type="synonym">Aleurodes tabaci</name>
    <dbReference type="NCBI Taxonomy" id="7038"/>
    <lineage>
        <taxon>Eukaryota</taxon>
        <taxon>Metazoa</taxon>
        <taxon>Ecdysozoa</taxon>
        <taxon>Arthropoda</taxon>
        <taxon>Hexapoda</taxon>
        <taxon>Insecta</taxon>
        <taxon>Pterygota</taxon>
        <taxon>Neoptera</taxon>
        <taxon>Paraneoptera</taxon>
        <taxon>Hemiptera</taxon>
        <taxon>Sternorrhyncha</taxon>
        <taxon>Aleyrodoidea</taxon>
        <taxon>Aleyrodidae</taxon>
        <taxon>Aleyrodinae</taxon>
        <taxon>Bemisia</taxon>
    </lineage>
</organism>
<dbReference type="Proteomes" id="UP001152759">
    <property type="component" value="Chromosome 1"/>
</dbReference>
<comment type="similarity">
    <text evidence="3">Belongs to the D-isomer specific 2-hydroxyacid dehydrogenase family.</text>
</comment>
<dbReference type="EMBL" id="OU963862">
    <property type="protein sequence ID" value="CAH0380950.1"/>
    <property type="molecule type" value="Genomic_DNA"/>
</dbReference>
<dbReference type="InterPro" id="IPR006140">
    <property type="entry name" value="D-isomer_DH_NAD-bd"/>
</dbReference>
<dbReference type="InterPro" id="IPR036291">
    <property type="entry name" value="NAD(P)-bd_dom_sf"/>
</dbReference>
<dbReference type="InterPro" id="IPR029753">
    <property type="entry name" value="D-isomer_DH_CS"/>
</dbReference>
<dbReference type="CDD" id="cd05301">
    <property type="entry name" value="GDH"/>
    <property type="match status" value="1"/>
</dbReference>
<dbReference type="InterPro" id="IPR050223">
    <property type="entry name" value="D-isomer_2-hydroxyacid_DH"/>
</dbReference>
<name>A0A9P0EXH2_BEMTA</name>
<dbReference type="PROSITE" id="PS00671">
    <property type="entry name" value="D_2_HYDROXYACID_DH_3"/>
    <property type="match status" value="1"/>
</dbReference>
<dbReference type="PANTHER" id="PTHR10996:SF277">
    <property type="entry name" value="GLYOXYLATE REDUCTASE_HYDROXYPYRUVATE REDUCTASE"/>
    <property type="match status" value="1"/>
</dbReference>
<feature type="domain" description="D-isomer specific 2-hydroxyacid dehydrogenase catalytic" evidence="4">
    <location>
        <begin position="44"/>
        <end position="356"/>
    </location>
</feature>
<keyword evidence="7" id="KW-1185">Reference proteome</keyword>
<protein>
    <recommendedName>
        <fullName evidence="2">Glyoxylate reductase/hydroxypyruvate reductase</fullName>
    </recommendedName>
</protein>
<evidence type="ECO:0000259" key="5">
    <source>
        <dbReference type="Pfam" id="PF02826"/>
    </source>
</evidence>
<gene>
    <name evidence="6" type="ORF">BEMITA_LOCUS649</name>
</gene>
<proteinExistence type="inferred from homology"/>
<dbReference type="InterPro" id="IPR029752">
    <property type="entry name" value="D-isomer_DH_CS1"/>
</dbReference>
<keyword evidence="1 3" id="KW-0560">Oxidoreductase</keyword>
<evidence type="ECO:0000313" key="6">
    <source>
        <dbReference type="EMBL" id="CAH0380950.1"/>
    </source>
</evidence>
<sequence length="360" mass="39019">MVLQFARRPPASLIDPRSVSRFLFPVASERTMSSSPSKKLKVLVTRSDYLPSSIELLRQHFDVECWDNVNNGPLKKEKFLQLIKGKFGVYTSTSEPVDEDVIAAGVPSLRVVSTMSVGVDHVCLQALKVNNVRLGYTPGVLTEATAELTVALLLATSRRLMEAAANVKNGGWTSWSPQWLNGQGLHGSIVGIVGYGRIGHSIAVKLKGFSPKQILYTSRKEKPEGTEIGATLTDLDTLLKRSDFVIVSIALTPETKGIISRSKIALMKENAIFVNSGRGGLVDQDALVEALQQKRILAAGLDVMTPEPLPLDHPLMKLDNVVLLPHIGSASIKARGDMAQLAAENIIAVFKGTSMPAEYL</sequence>
<dbReference type="Pfam" id="PF00389">
    <property type="entry name" value="2-Hacid_dh"/>
    <property type="match status" value="1"/>
</dbReference>
<dbReference type="GO" id="GO:0030267">
    <property type="term" value="F:glyoxylate reductase (NADPH) activity"/>
    <property type="evidence" value="ECO:0007669"/>
    <property type="project" value="TreeGrafter"/>
</dbReference>
<dbReference type="GO" id="GO:0008465">
    <property type="term" value="F:hydroxypyruvate reductase (NADH) activity"/>
    <property type="evidence" value="ECO:0007669"/>
    <property type="project" value="TreeGrafter"/>
</dbReference>
<evidence type="ECO:0000256" key="1">
    <source>
        <dbReference type="ARBA" id="ARBA00023002"/>
    </source>
</evidence>
<evidence type="ECO:0000256" key="3">
    <source>
        <dbReference type="RuleBase" id="RU003719"/>
    </source>
</evidence>
<dbReference type="InterPro" id="IPR006139">
    <property type="entry name" value="D-isomer_2_OHA_DH_cat_dom"/>
</dbReference>
<dbReference type="GO" id="GO:0005829">
    <property type="term" value="C:cytosol"/>
    <property type="evidence" value="ECO:0007669"/>
    <property type="project" value="TreeGrafter"/>
</dbReference>
<evidence type="ECO:0000313" key="7">
    <source>
        <dbReference type="Proteomes" id="UP001152759"/>
    </source>
</evidence>
<dbReference type="Gene3D" id="3.40.50.720">
    <property type="entry name" value="NAD(P)-binding Rossmann-like Domain"/>
    <property type="match status" value="2"/>
</dbReference>
<reference evidence="6" key="1">
    <citation type="submission" date="2021-12" db="EMBL/GenBank/DDBJ databases">
        <authorList>
            <person name="King R."/>
        </authorList>
    </citation>
    <scope>NUCLEOTIDE SEQUENCE</scope>
</reference>
<dbReference type="SUPFAM" id="SSF52283">
    <property type="entry name" value="Formate/glycerate dehydrogenase catalytic domain-like"/>
    <property type="match status" value="1"/>
</dbReference>
<dbReference type="GO" id="GO:0051287">
    <property type="term" value="F:NAD binding"/>
    <property type="evidence" value="ECO:0007669"/>
    <property type="project" value="InterPro"/>
</dbReference>